<evidence type="ECO:0000313" key="2">
    <source>
        <dbReference type="EMBL" id="QLI81662.1"/>
    </source>
</evidence>
<dbReference type="SUPFAM" id="SSF52540">
    <property type="entry name" value="P-loop containing nucleoside triphosphate hydrolases"/>
    <property type="match status" value="1"/>
</dbReference>
<keyword evidence="2" id="KW-0547">Nucleotide-binding</keyword>
<reference evidence="2 3" key="1">
    <citation type="journal article" date="2016" name="Int. J. Syst. Evol. Microbiol.">
        <title>Chitinibacter fontanus sp. nov., isolated from a spring.</title>
        <authorList>
            <person name="Sheu S.Y."/>
            <person name="Li Y.S."/>
            <person name="Young C.C."/>
            <person name="Chen W.M."/>
        </authorList>
    </citation>
    <scope>NUCLEOTIDE SEQUENCE [LARGE SCALE GENOMIC DNA]</scope>
    <source>
        <strain evidence="2 3">STM-7</strain>
    </source>
</reference>
<dbReference type="KEGG" id="cfon:HZU75_09020"/>
<dbReference type="Proteomes" id="UP000510822">
    <property type="component" value="Chromosome"/>
</dbReference>
<dbReference type="InterPro" id="IPR038727">
    <property type="entry name" value="NadR/Ttd14_AAA_dom"/>
</dbReference>
<dbReference type="InterPro" id="IPR052735">
    <property type="entry name" value="NAD_biosynth-regulator"/>
</dbReference>
<dbReference type="RefSeq" id="WP_180305772.1">
    <property type="nucleotide sequence ID" value="NZ_CP058952.1"/>
</dbReference>
<keyword evidence="2" id="KW-0067">ATP-binding</keyword>
<dbReference type="PANTHER" id="PTHR37512:SF1">
    <property type="entry name" value="NADR_TTD14 AAA DOMAIN-CONTAINING PROTEIN"/>
    <property type="match status" value="1"/>
</dbReference>
<protein>
    <submittedName>
        <fullName evidence="2">ATP-binding protein</fullName>
    </submittedName>
</protein>
<gene>
    <name evidence="2" type="ORF">HZU75_09020</name>
</gene>
<feature type="domain" description="NadR/Ttd14 AAA" evidence="1">
    <location>
        <begin position="4"/>
        <end position="143"/>
    </location>
</feature>
<sequence length="172" mass="19172">MTYRIAIVGPESCGKTSLARELAQELNAPWVPEFSRSWFAAQRRTTYSMDDIIAIAYGQLELENQLAAGAQWLVCDTSVLVCLIWAQVRFGECPSELAQLWRPQDYVLHLLTAADLPWQPDPLRENPLDREALFARYHAALMQQSVVSTLVHGLGSARLGCALQAVNKLNCA</sequence>
<name>A0A7D5Z7D8_9NEIS</name>
<organism evidence="2 3">
    <name type="scientific">Chitinibacter fontanus</name>
    <dbReference type="NCBI Taxonomy" id="1737446"/>
    <lineage>
        <taxon>Bacteria</taxon>
        <taxon>Pseudomonadati</taxon>
        <taxon>Pseudomonadota</taxon>
        <taxon>Betaproteobacteria</taxon>
        <taxon>Neisseriales</taxon>
        <taxon>Chitinibacteraceae</taxon>
        <taxon>Chitinibacter</taxon>
    </lineage>
</organism>
<dbReference type="AlphaFoldDB" id="A0A7D5Z7D8"/>
<evidence type="ECO:0000313" key="3">
    <source>
        <dbReference type="Proteomes" id="UP000510822"/>
    </source>
</evidence>
<dbReference type="GO" id="GO:0005524">
    <property type="term" value="F:ATP binding"/>
    <property type="evidence" value="ECO:0007669"/>
    <property type="project" value="UniProtKB-KW"/>
</dbReference>
<dbReference type="Pfam" id="PF13521">
    <property type="entry name" value="AAA_28"/>
    <property type="match status" value="1"/>
</dbReference>
<proteinExistence type="predicted"/>
<accession>A0A7D5Z7D8</accession>
<keyword evidence="3" id="KW-1185">Reference proteome</keyword>
<dbReference type="Gene3D" id="3.40.50.300">
    <property type="entry name" value="P-loop containing nucleotide triphosphate hydrolases"/>
    <property type="match status" value="1"/>
</dbReference>
<dbReference type="EMBL" id="CP058952">
    <property type="protein sequence ID" value="QLI81662.1"/>
    <property type="molecule type" value="Genomic_DNA"/>
</dbReference>
<dbReference type="PANTHER" id="PTHR37512">
    <property type="entry name" value="TRIFUNCTIONAL NAD BIOSYNTHESIS/REGULATOR PROTEIN NADR"/>
    <property type="match status" value="1"/>
</dbReference>
<evidence type="ECO:0000259" key="1">
    <source>
        <dbReference type="Pfam" id="PF13521"/>
    </source>
</evidence>
<dbReference type="InterPro" id="IPR027417">
    <property type="entry name" value="P-loop_NTPase"/>
</dbReference>